<evidence type="ECO:0000313" key="2">
    <source>
        <dbReference type="WBParaSite" id="HPBE_0001083201-mRNA-1"/>
    </source>
</evidence>
<dbReference type="WBParaSite" id="HPBE_0001083201-mRNA-1">
    <property type="protein sequence ID" value="HPBE_0001083201-mRNA-1"/>
    <property type="gene ID" value="HPBE_0001083201"/>
</dbReference>
<keyword evidence="1" id="KW-1185">Reference proteome</keyword>
<dbReference type="AlphaFoldDB" id="A0A183FSC4"/>
<accession>A0A183FSC4</accession>
<protein>
    <submittedName>
        <fullName evidence="2">GOLD domain-containing protein</fullName>
    </submittedName>
</protein>
<evidence type="ECO:0000313" key="1">
    <source>
        <dbReference type="Proteomes" id="UP000050761"/>
    </source>
</evidence>
<name>A0A183FSC4_HELPZ</name>
<reference evidence="2" key="1">
    <citation type="submission" date="2019-09" db="UniProtKB">
        <authorList>
            <consortium name="WormBaseParasite"/>
        </authorList>
    </citation>
    <scope>IDENTIFICATION</scope>
</reference>
<sequence length="64" mass="7109">LSSLSLGTIVRTLETPKVEERHLRSTRCSEVLAVGINTLPLSIVWEIRVTGESVKFRFVIASGR</sequence>
<organism evidence="1 2">
    <name type="scientific">Heligmosomoides polygyrus</name>
    <name type="common">Parasitic roundworm</name>
    <dbReference type="NCBI Taxonomy" id="6339"/>
    <lineage>
        <taxon>Eukaryota</taxon>
        <taxon>Metazoa</taxon>
        <taxon>Ecdysozoa</taxon>
        <taxon>Nematoda</taxon>
        <taxon>Chromadorea</taxon>
        <taxon>Rhabditida</taxon>
        <taxon>Rhabditina</taxon>
        <taxon>Rhabditomorpha</taxon>
        <taxon>Strongyloidea</taxon>
        <taxon>Heligmosomidae</taxon>
        <taxon>Heligmosomoides</taxon>
    </lineage>
</organism>
<proteinExistence type="predicted"/>
<dbReference type="Proteomes" id="UP000050761">
    <property type="component" value="Unassembled WGS sequence"/>
</dbReference>